<dbReference type="RefSeq" id="WP_380163293.1">
    <property type="nucleotide sequence ID" value="NZ_JBHTNU010000003.1"/>
</dbReference>
<dbReference type="PANTHER" id="PTHR36700">
    <property type="entry name" value="CRISPR SYSTEM CMR SUBUNIT CMR4"/>
    <property type="match status" value="1"/>
</dbReference>
<proteinExistence type="predicted"/>
<dbReference type="Pfam" id="PF03787">
    <property type="entry name" value="RAMPs"/>
    <property type="match status" value="1"/>
</dbReference>
<dbReference type="InterPro" id="IPR005537">
    <property type="entry name" value="RAMP_III_fam"/>
</dbReference>
<name>A0ABW4C869_9BACL</name>
<feature type="domain" description="CRISPR type III-associated protein" evidence="2">
    <location>
        <begin position="10"/>
        <end position="268"/>
    </location>
</feature>
<keyword evidence="4" id="KW-1185">Reference proteome</keyword>
<evidence type="ECO:0000313" key="4">
    <source>
        <dbReference type="Proteomes" id="UP001597282"/>
    </source>
</evidence>
<dbReference type="Proteomes" id="UP001597282">
    <property type="component" value="Unassembled WGS sequence"/>
</dbReference>
<dbReference type="InterPro" id="IPR013410">
    <property type="entry name" value="CRISPR-assoc_RAMP_Cmr4"/>
</dbReference>
<evidence type="ECO:0000313" key="3">
    <source>
        <dbReference type="EMBL" id="MFD1426304.1"/>
    </source>
</evidence>
<dbReference type="EMBL" id="JBHTNU010000003">
    <property type="protein sequence ID" value="MFD1426304.1"/>
    <property type="molecule type" value="Genomic_DNA"/>
</dbReference>
<evidence type="ECO:0000259" key="2">
    <source>
        <dbReference type="Pfam" id="PF03787"/>
    </source>
</evidence>
<gene>
    <name evidence="3" type="primary">cmr4</name>
    <name evidence="3" type="ORF">ACFQ4Y_05060</name>
</gene>
<sequence>MKSLMMGMLAETSLHPGSGQTTGVIDLPVAREATTQYPVIVGSSLKGALRDKAELEKWETITQIFGSKGGAGGIAVADGRLLLLPIRSLSGHYRWITCPYILERLTRDLQMVGKERLHVTLEPQPGEVIVAKKEEEGGEGEEFLFLEELSFKRLESEEVEDLARGIKPLIAHESVKNRLSSQLAVLHNDDFSHFAQFGLSVQARNSLDGNKQSESLWYEETLPPDTLFYSLLMARPGQEERLNSLHRKLQAPSYLQVGGNETIGQGWCVLSMID</sequence>
<evidence type="ECO:0000256" key="1">
    <source>
        <dbReference type="ARBA" id="ARBA00023118"/>
    </source>
</evidence>
<dbReference type="NCBIfam" id="TIGR02580">
    <property type="entry name" value="cas_RAMP_Cmr4"/>
    <property type="match status" value="1"/>
</dbReference>
<comment type="caution">
    <text evidence="3">The sequence shown here is derived from an EMBL/GenBank/DDBJ whole genome shotgun (WGS) entry which is preliminary data.</text>
</comment>
<accession>A0ABW4C869</accession>
<reference evidence="4" key="1">
    <citation type="journal article" date="2019" name="Int. J. Syst. Evol. Microbiol.">
        <title>The Global Catalogue of Microorganisms (GCM) 10K type strain sequencing project: providing services to taxonomists for standard genome sequencing and annotation.</title>
        <authorList>
            <consortium name="The Broad Institute Genomics Platform"/>
            <consortium name="The Broad Institute Genome Sequencing Center for Infectious Disease"/>
            <person name="Wu L."/>
            <person name="Ma J."/>
        </authorList>
    </citation>
    <scope>NUCLEOTIDE SEQUENCE [LARGE SCALE GENOMIC DNA]</scope>
    <source>
        <strain evidence="4">S1</strain>
    </source>
</reference>
<organism evidence="3 4">
    <name type="scientific">Kroppenstedtia sanguinis</name>
    <dbReference type="NCBI Taxonomy" id="1380684"/>
    <lineage>
        <taxon>Bacteria</taxon>
        <taxon>Bacillati</taxon>
        <taxon>Bacillota</taxon>
        <taxon>Bacilli</taxon>
        <taxon>Bacillales</taxon>
        <taxon>Thermoactinomycetaceae</taxon>
        <taxon>Kroppenstedtia</taxon>
    </lineage>
</organism>
<dbReference type="PANTHER" id="PTHR36700:SF1">
    <property type="entry name" value="CRISPR SYSTEM CMR SUBUNIT CMR4"/>
    <property type="match status" value="1"/>
</dbReference>
<keyword evidence="1" id="KW-0051">Antiviral defense</keyword>
<protein>
    <submittedName>
        <fullName evidence="3">Type III-B CRISPR module RAMP protein Cmr4</fullName>
    </submittedName>
</protein>